<dbReference type="PANTHER" id="PTHR13271:SF91">
    <property type="entry name" value="PROTEIN SET DOMAIN GROUP 40"/>
    <property type="match status" value="1"/>
</dbReference>
<dbReference type="Proteomes" id="UP000652761">
    <property type="component" value="Unassembled WGS sequence"/>
</dbReference>
<proteinExistence type="predicted"/>
<evidence type="ECO:0000313" key="3">
    <source>
        <dbReference type="Proteomes" id="UP000652761"/>
    </source>
</evidence>
<reference evidence="2" key="1">
    <citation type="submission" date="2017-07" db="EMBL/GenBank/DDBJ databases">
        <title>Taro Niue Genome Assembly and Annotation.</title>
        <authorList>
            <person name="Atibalentja N."/>
            <person name="Keating K."/>
            <person name="Fields C.J."/>
        </authorList>
    </citation>
    <scope>NUCLEOTIDE SEQUENCE</scope>
    <source>
        <strain evidence="2">Niue_2</strain>
        <tissue evidence="2">Leaf</tissue>
    </source>
</reference>
<dbReference type="Pfam" id="PF00856">
    <property type="entry name" value="SET"/>
    <property type="match status" value="1"/>
</dbReference>
<keyword evidence="3" id="KW-1185">Reference proteome</keyword>
<dbReference type="GO" id="GO:0016279">
    <property type="term" value="F:protein-lysine N-methyltransferase activity"/>
    <property type="evidence" value="ECO:0007669"/>
    <property type="project" value="TreeGrafter"/>
</dbReference>
<dbReference type="InterPro" id="IPR050600">
    <property type="entry name" value="SETD3_SETD6_MTase"/>
</dbReference>
<feature type="domain" description="SET" evidence="1">
    <location>
        <begin position="41"/>
        <end position="296"/>
    </location>
</feature>
<accession>A0A843XBZ8</accession>
<organism evidence="2 3">
    <name type="scientific">Colocasia esculenta</name>
    <name type="common">Wild taro</name>
    <name type="synonym">Arum esculentum</name>
    <dbReference type="NCBI Taxonomy" id="4460"/>
    <lineage>
        <taxon>Eukaryota</taxon>
        <taxon>Viridiplantae</taxon>
        <taxon>Streptophyta</taxon>
        <taxon>Embryophyta</taxon>
        <taxon>Tracheophyta</taxon>
        <taxon>Spermatophyta</taxon>
        <taxon>Magnoliopsida</taxon>
        <taxon>Liliopsida</taxon>
        <taxon>Araceae</taxon>
        <taxon>Aroideae</taxon>
        <taxon>Colocasieae</taxon>
        <taxon>Colocasia</taxon>
    </lineage>
</organism>
<dbReference type="InterPro" id="IPR001214">
    <property type="entry name" value="SET_dom"/>
</dbReference>
<sequence length="497" mass="55946">MGGGEGSKVEAFLRWVAEMGVSDSPSPAGPSQHSSDSCLGQSLLLSDFPDVGGRGLAAARELRRGERVLRVPKEALLTSESVLKDENLAACVKRHPHLSSSQILTVCLLAEVGKGRTSHWYLYLTQLPQSYNTLANFSPNEIKSLQVVHFTFLVEDAVCISEKIVSKVHSDWEEAVILMQEMGIKPQLQTFRSWLWASGTVSTRTLHVPWDEAGCLCPVGDFFNYASPEDELSSENSVAESSSAVHMYVDGARNMEDIDFSYHRLADGGYEDNEVAYCFYARKRYEKGEQVLLCYGTYTNLELLEHYGFLLNENPNDKAFIWLDPDIYTSSSWPKDLLYIQQDGRPSFALHSTLRLWATPHNLRRAVGHRAYSGLQLSVENEVSGMKWLAKRCQHMLHQLPTTVAGDCSIMDTIDKMLKCTSWEDCMDLLSNEGELKELLPLPVNNPREGDKGFQLPGKLKRSLERFRLAVHWRLVYKRVLVDCISYCAQSVDMLSS</sequence>
<comment type="caution">
    <text evidence="2">The sequence shown here is derived from an EMBL/GenBank/DDBJ whole genome shotgun (WGS) entry which is preliminary data.</text>
</comment>
<gene>
    <name evidence="2" type="ORF">Taro_049786</name>
</gene>
<dbReference type="PROSITE" id="PS50280">
    <property type="entry name" value="SET"/>
    <property type="match status" value="1"/>
</dbReference>
<name>A0A843XBZ8_COLES</name>
<evidence type="ECO:0000259" key="1">
    <source>
        <dbReference type="PROSITE" id="PS50280"/>
    </source>
</evidence>
<dbReference type="Gene3D" id="3.90.1410.10">
    <property type="entry name" value="set domain protein methyltransferase, domain 1"/>
    <property type="match status" value="1"/>
</dbReference>
<dbReference type="CDD" id="cd10527">
    <property type="entry name" value="SET_LSMT"/>
    <property type="match status" value="1"/>
</dbReference>
<dbReference type="FunFam" id="3.90.1410.10:FF:000012">
    <property type="entry name" value="Protein SET DOMAIN GROUP 40"/>
    <property type="match status" value="1"/>
</dbReference>
<evidence type="ECO:0000313" key="2">
    <source>
        <dbReference type="EMBL" id="MQM16825.1"/>
    </source>
</evidence>
<dbReference type="SUPFAM" id="SSF82199">
    <property type="entry name" value="SET domain"/>
    <property type="match status" value="1"/>
</dbReference>
<dbReference type="AlphaFoldDB" id="A0A843XBZ8"/>
<dbReference type="PANTHER" id="PTHR13271">
    <property type="entry name" value="UNCHARACTERIZED PUTATIVE METHYLTRANSFERASE"/>
    <property type="match status" value="1"/>
</dbReference>
<protein>
    <recommendedName>
        <fullName evidence="1">SET domain-containing protein</fullName>
    </recommendedName>
</protein>
<dbReference type="OrthoDB" id="441812at2759"/>
<dbReference type="EMBL" id="NMUH01007191">
    <property type="protein sequence ID" value="MQM16825.1"/>
    <property type="molecule type" value="Genomic_DNA"/>
</dbReference>
<dbReference type="InterPro" id="IPR046341">
    <property type="entry name" value="SET_dom_sf"/>
</dbReference>